<dbReference type="PROSITE" id="PS51257">
    <property type="entry name" value="PROKAR_LIPOPROTEIN"/>
    <property type="match status" value="1"/>
</dbReference>
<sequence>MVRSITALLLVLAACVAAMPSSAGAAQTGLNATNSSAADLDALARQTGATWERQFVRWDAIETTGPGRWTAGSLTHLDRVVADAHAAGRKVVIGVLGTPQWASGSTDALVPPTDPTTYANFVGALAARYRGRVAAWEIWNEPDASEFWHRTVGAAAYAPLLIAAHRAIEAQDPAALVLAAPSTGNDYPFLEGLYAAGAGADFDGVAVHTDTACGITSPDVYYREGGRVGRFSFLGLREVHATLAAHGHGDRPIIITELGWSATSTVCARGVWAGTKAAGVTEANQAAFLRLAYRCLMDYPYVKAALWFNLRDNGAADTELHRYGLIRWDGTPRPSLDAFTDVSRNGAATAGACGDFTAPSLKVAAPLSGALYDRTLAIGASAVDAHSTLSRITFYANGTRIRSFTGTAARQTAVAQMTWFGARNLPYGNVTITIEAVDAYGNARRQSVQVQRVDPATLPTQATRMSLRVSGRGLTRTVRGRLGAHATAAAFTPQGRVRLSWQRRSGARWVTRHRASRSATRAFSYRQNLAARGRWRLVATYAGAAPFRPARRVLSTITVR</sequence>
<dbReference type="PANTHER" id="PTHR12631:SF10">
    <property type="entry name" value="BETA-XYLOSIDASE-LIKE PROTEIN-RELATED"/>
    <property type="match status" value="1"/>
</dbReference>
<dbReference type="GO" id="GO:0004553">
    <property type="term" value="F:hydrolase activity, hydrolyzing O-glycosyl compounds"/>
    <property type="evidence" value="ECO:0007669"/>
    <property type="project" value="TreeGrafter"/>
</dbReference>
<dbReference type="Pfam" id="PF17957">
    <property type="entry name" value="Big_7"/>
    <property type="match status" value="1"/>
</dbReference>
<dbReference type="Gene3D" id="3.20.20.80">
    <property type="entry name" value="Glycosidases"/>
    <property type="match status" value="1"/>
</dbReference>
<organism evidence="1">
    <name type="scientific">freshwater metagenome</name>
    <dbReference type="NCBI Taxonomy" id="449393"/>
    <lineage>
        <taxon>unclassified sequences</taxon>
        <taxon>metagenomes</taxon>
        <taxon>ecological metagenomes</taxon>
    </lineage>
</organism>
<dbReference type="PANTHER" id="PTHR12631">
    <property type="entry name" value="ALPHA-L-IDURONIDASE"/>
    <property type="match status" value="1"/>
</dbReference>
<dbReference type="SUPFAM" id="SSF51445">
    <property type="entry name" value="(Trans)glycosidases"/>
    <property type="match status" value="1"/>
</dbReference>
<accession>A0A6J7J8F8</accession>
<dbReference type="InterPro" id="IPR051923">
    <property type="entry name" value="Glycosyl_Hydrolase_39"/>
</dbReference>
<dbReference type="AlphaFoldDB" id="A0A6J7J8F8"/>
<reference evidence="1" key="1">
    <citation type="submission" date="2020-05" db="EMBL/GenBank/DDBJ databases">
        <authorList>
            <person name="Chiriac C."/>
            <person name="Salcher M."/>
            <person name="Ghai R."/>
            <person name="Kavagutti S V."/>
        </authorList>
    </citation>
    <scope>NUCLEOTIDE SEQUENCE</scope>
</reference>
<dbReference type="EMBL" id="CAFBMX010000008">
    <property type="protein sequence ID" value="CAB4938967.1"/>
    <property type="molecule type" value="Genomic_DNA"/>
</dbReference>
<dbReference type="Gene3D" id="2.60.40.10">
    <property type="entry name" value="Immunoglobulins"/>
    <property type="match status" value="1"/>
</dbReference>
<dbReference type="InterPro" id="IPR013783">
    <property type="entry name" value="Ig-like_fold"/>
</dbReference>
<name>A0A6J7J8F8_9ZZZZ</name>
<protein>
    <submittedName>
        <fullName evidence="1">Unannotated protein</fullName>
    </submittedName>
</protein>
<dbReference type="InterPro" id="IPR017853">
    <property type="entry name" value="GH"/>
</dbReference>
<gene>
    <name evidence="1" type="ORF">UFOPK3674_01690</name>
</gene>
<proteinExistence type="predicted"/>
<evidence type="ECO:0000313" key="1">
    <source>
        <dbReference type="EMBL" id="CAB4938967.1"/>
    </source>
</evidence>